<feature type="domain" description="S1 motif" evidence="5">
    <location>
        <begin position="171"/>
        <end position="235"/>
    </location>
</feature>
<evidence type="ECO:0000256" key="3">
    <source>
        <dbReference type="ARBA" id="ARBA00023274"/>
    </source>
</evidence>
<dbReference type="InterPro" id="IPR003029">
    <property type="entry name" value="S1_domain"/>
</dbReference>
<dbReference type="GO" id="GO:1990904">
    <property type="term" value="C:ribonucleoprotein complex"/>
    <property type="evidence" value="ECO:0007669"/>
    <property type="project" value="UniProtKB-KW"/>
</dbReference>
<dbReference type="Pfam" id="PF00575">
    <property type="entry name" value="S1"/>
    <property type="match status" value="10"/>
</dbReference>
<sequence length="1281" mass="142469">MHHQFLTSFFPLFFSHHSSPSTTSLQSTLEKPKQVQLTRFDRIKAKYKGPQITISPEVEAEVGFSYSAFDDAVAATDYSFNRNDVVKGTVVQYDKGGCIVDIGAKASAFLPLQEAALIQDGVSIESLIEIDEERNFEIISEEDENGQLMVSIRRIQYREAWDQVVAKQETDEAFDAECVSVNRGGAIFLVNGLRAFLPGSHLTGRLPDEDLIGQTLPLKFLEVNQEENKLVVSNRRAVVEAQMADLSRGDVIDGLVKALKPYGAFVEVGGMSGLLHISQISMDRIVDLEKVLQPGQKIKCMIIDHDKVNGRIALSTKTLEPEPGDMIRDPDRVYDMADETARIYLEKQEAERKKREESAQNIVLGLGDALDDLGSTHSHQSTLNMHHQFLTSFFPLFFSHHSSPSTTSLQSTLEKPKQVQLTRFDRIKAKYKGPQITISPEVEAEVGFSYSAFDDAVAATDYSFNRNDVVKGTVVQYDKGGCIVDIGAKASAFLPLQEAALIQDGVSIESLIEIDEERNFEIISEEDENGQLMVSIRRIQYREAWDQVVAKQETDEAFDAECVSVNRGGAIFLVNGLRAFLPGSHLTGRLPDEDLIGQTLPLKFLEVNQEENKLVVSNRRAVVEAQMADLSRGDVIDGLVKALKPYGAFVEVGGMSGLLHISQISMDRIVDLEKVLQPGQKIKCMIIDHDKVNGRIALSTKTLEPEPGDMIRDPDRVYDMADETARIYLEKQEAERKKREESAQNIPKQVQLTRFDRIKAKYKGPQITISPEVEAEVGFSYSAFDDAVAATDYSFNRNDVVKGTVVQYDKGGCIVDIGAKASAFLPLQEAALIQDGVSIESLIEIDEERNFEIISEEDENGQLMVSIRRIQYREAWDQVVAKQETDEAFDAECVSVNRGGAIFLVNGLRAFLPGSHLTGRLPDEDLIGQTLPLKFLEVNQEENKLVVSNRRAVVEAQMADLSRGDVIDGLVKALKPYGAFVEVGGMSGLLHISQISMDRIVDLEKVLQPGQKIKCMIIDHDKVNGRIALSTKTLEPEPGDMIRDPERVYDMADETARIYLEKQEAERKKREESAQNIVLGLGMRLMILVLPKQVQLTRFDRIKAKYKGPQITISPEVEAEVGFSYSAFDDAVAATDYSFNRNDVVKGTVVQYDKGGCIVDIGAKASAFLPLQEAALIQDGVSIESLIEIDEERNFEIISEEDENGQLMVSIRRIQYREAWDQVVAKQETDEAFDAECVSVNRGGAIFLVNGLRAFLPGSHLTGRLPDEDLIGQTLPSSSWK</sequence>
<dbReference type="SMART" id="SM00316">
    <property type="entry name" value="S1"/>
    <property type="match status" value="10"/>
</dbReference>
<feature type="domain" description="S1 motif" evidence="5">
    <location>
        <begin position="964"/>
        <end position="1032"/>
    </location>
</feature>
<feature type="domain" description="S1 motif" evidence="5">
    <location>
        <begin position="467"/>
        <end position="537"/>
    </location>
</feature>
<keyword evidence="3" id="KW-0687">Ribonucleoprotein</keyword>
<dbReference type="GO" id="GO:0006412">
    <property type="term" value="P:translation"/>
    <property type="evidence" value="ECO:0007669"/>
    <property type="project" value="TreeGrafter"/>
</dbReference>
<protein>
    <submittedName>
        <fullName evidence="6">30S ribosomal protein S1</fullName>
    </submittedName>
</protein>
<feature type="domain" description="S1 motif" evidence="5">
    <location>
        <begin position="1142"/>
        <end position="1212"/>
    </location>
</feature>
<dbReference type="PROSITE" id="PS50126">
    <property type="entry name" value="S1"/>
    <property type="match status" value="10"/>
</dbReference>
<feature type="domain" description="S1 motif" evidence="5">
    <location>
        <begin position="798"/>
        <end position="868"/>
    </location>
</feature>
<keyword evidence="2 6" id="KW-0689">Ribosomal protein</keyword>
<evidence type="ECO:0000313" key="6">
    <source>
        <dbReference type="EMBL" id="KAK1737695.1"/>
    </source>
</evidence>
<name>A0AAD8Y287_9STRA</name>
<dbReference type="FunFam" id="2.40.50.140:FF:000051">
    <property type="entry name" value="RNA-binding transcriptional accessory protein"/>
    <property type="match status" value="3"/>
</dbReference>
<keyword evidence="7" id="KW-1185">Reference proteome</keyword>
<feature type="domain" description="S1 motif" evidence="5">
    <location>
        <begin position="249"/>
        <end position="317"/>
    </location>
</feature>
<dbReference type="InterPro" id="IPR050437">
    <property type="entry name" value="Ribos_protein_bS1-like"/>
</dbReference>
<dbReference type="Gene3D" id="2.40.50.140">
    <property type="entry name" value="Nucleic acid-binding proteins"/>
    <property type="match status" value="7"/>
</dbReference>
<feature type="domain" description="S1 motif" evidence="5">
    <location>
        <begin position="633"/>
        <end position="701"/>
    </location>
</feature>
<dbReference type="GO" id="GO:0003729">
    <property type="term" value="F:mRNA binding"/>
    <property type="evidence" value="ECO:0007669"/>
    <property type="project" value="TreeGrafter"/>
</dbReference>
<dbReference type="GO" id="GO:0003735">
    <property type="term" value="F:structural constituent of ribosome"/>
    <property type="evidence" value="ECO:0007669"/>
    <property type="project" value="TreeGrafter"/>
</dbReference>
<dbReference type="InterPro" id="IPR012340">
    <property type="entry name" value="NA-bd_OB-fold"/>
</dbReference>
<evidence type="ECO:0000259" key="5">
    <source>
        <dbReference type="PROSITE" id="PS50126"/>
    </source>
</evidence>
<reference evidence="6" key="1">
    <citation type="submission" date="2023-06" db="EMBL/GenBank/DDBJ databases">
        <title>Survivors Of The Sea: Transcriptome response of Skeletonema marinoi to long-term dormancy.</title>
        <authorList>
            <person name="Pinder M.I.M."/>
            <person name="Kourtchenko O."/>
            <person name="Robertson E.K."/>
            <person name="Larsson T."/>
            <person name="Maumus F."/>
            <person name="Osuna-Cruz C.M."/>
            <person name="Vancaester E."/>
            <person name="Stenow R."/>
            <person name="Vandepoele K."/>
            <person name="Ploug H."/>
            <person name="Bruchert V."/>
            <person name="Godhe A."/>
            <person name="Topel M."/>
        </authorList>
    </citation>
    <scope>NUCLEOTIDE SEQUENCE</scope>
    <source>
        <strain evidence="6">R05AC</strain>
    </source>
</reference>
<dbReference type="PANTHER" id="PTHR10724">
    <property type="entry name" value="30S RIBOSOMAL PROTEIN S1"/>
    <property type="match status" value="1"/>
</dbReference>
<evidence type="ECO:0000256" key="1">
    <source>
        <dbReference type="ARBA" id="ARBA00006767"/>
    </source>
</evidence>
<dbReference type="GO" id="GO:0005840">
    <property type="term" value="C:ribosome"/>
    <property type="evidence" value="ECO:0007669"/>
    <property type="project" value="UniProtKB-KW"/>
</dbReference>
<evidence type="ECO:0000256" key="2">
    <source>
        <dbReference type="ARBA" id="ARBA00022980"/>
    </source>
</evidence>
<comment type="caution">
    <text evidence="6">The sequence shown here is derived from an EMBL/GenBank/DDBJ whole genome shotgun (WGS) entry which is preliminary data.</text>
</comment>
<dbReference type="SUPFAM" id="SSF50249">
    <property type="entry name" value="Nucleic acid-binding proteins"/>
    <property type="match status" value="10"/>
</dbReference>
<accession>A0AAD8Y287</accession>
<evidence type="ECO:0000256" key="4">
    <source>
        <dbReference type="ARBA" id="ARBA00025453"/>
    </source>
</evidence>
<feature type="domain" description="S1 motif" evidence="5">
    <location>
        <begin position="886"/>
        <end position="950"/>
    </location>
</feature>
<dbReference type="Proteomes" id="UP001224775">
    <property type="component" value="Unassembled WGS sequence"/>
</dbReference>
<feature type="domain" description="S1 motif" evidence="5">
    <location>
        <begin position="555"/>
        <end position="619"/>
    </location>
</feature>
<feature type="domain" description="S1 motif" evidence="5">
    <location>
        <begin position="83"/>
        <end position="153"/>
    </location>
</feature>
<proteinExistence type="inferred from homology"/>
<dbReference type="EMBL" id="JATAAI010000023">
    <property type="protein sequence ID" value="KAK1737695.1"/>
    <property type="molecule type" value="Genomic_DNA"/>
</dbReference>
<dbReference type="CDD" id="cd04465">
    <property type="entry name" value="S1_RPS1_repeat_ec2_hs2"/>
    <property type="match status" value="3"/>
</dbReference>
<evidence type="ECO:0000313" key="7">
    <source>
        <dbReference type="Proteomes" id="UP001224775"/>
    </source>
</evidence>
<gene>
    <name evidence="6" type="ORF">QTG54_011467</name>
</gene>
<organism evidence="6 7">
    <name type="scientific">Skeletonema marinoi</name>
    <dbReference type="NCBI Taxonomy" id="267567"/>
    <lineage>
        <taxon>Eukaryota</taxon>
        <taxon>Sar</taxon>
        <taxon>Stramenopiles</taxon>
        <taxon>Ochrophyta</taxon>
        <taxon>Bacillariophyta</taxon>
        <taxon>Coscinodiscophyceae</taxon>
        <taxon>Thalassiosirophycidae</taxon>
        <taxon>Thalassiosirales</taxon>
        <taxon>Skeletonemataceae</taxon>
        <taxon>Skeletonema</taxon>
        <taxon>Skeletonema marinoi-dohrnii complex</taxon>
    </lineage>
</organism>
<comment type="function">
    <text evidence="4">Associates with the EF-Tu.GDP complex and induces the exchange of GDP to GTP. It remains bound to the aminoacyl-tRNA.EF-Tu.GTP complex up to the GTP hydrolysis stage on the ribosome.</text>
</comment>
<dbReference type="GO" id="GO:0005737">
    <property type="term" value="C:cytoplasm"/>
    <property type="evidence" value="ECO:0007669"/>
    <property type="project" value="UniProtKB-ARBA"/>
</dbReference>
<comment type="similarity">
    <text evidence="1">Belongs to the bacterial ribosomal protein bS1 family.</text>
</comment>
<dbReference type="PANTHER" id="PTHR10724:SF7">
    <property type="entry name" value="SMALL RIBOSOMAL SUBUNIT PROTEIN BS1C"/>
    <property type="match status" value="1"/>
</dbReference>